<comment type="similarity">
    <text evidence="1">Belongs to the methyltransferase superfamily.</text>
</comment>
<keyword evidence="6" id="KW-1185">Reference proteome</keyword>
<dbReference type="STRING" id="590998.Celf_1427"/>
<dbReference type="SUPFAM" id="SSF53335">
    <property type="entry name" value="S-adenosyl-L-methionine-dependent methyltransferases"/>
    <property type="match status" value="1"/>
</dbReference>
<dbReference type="PANTHER" id="PTHR44942">
    <property type="entry name" value="METHYLTRANSF_11 DOMAIN-CONTAINING PROTEIN"/>
    <property type="match status" value="1"/>
</dbReference>
<keyword evidence="3 5" id="KW-0808">Transferase</keyword>
<evidence type="ECO:0000256" key="2">
    <source>
        <dbReference type="ARBA" id="ARBA00022603"/>
    </source>
</evidence>
<dbReference type="InterPro" id="IPR051052">
    <property type="entry name" value="Diverse_substrate_MTase"/>
</dbReference>
<dbReference type="CDD" id="cd02440">
    <property type="entry name" value="AdoMet_MTases"/>
    <property type="match status" value="1"/>
</dbReference>
<name>F4H5W2_CELFA</name>
<dbReference type="Pfam" id="PF08241">
    <property type="entry name" value="Methyltransf_11"/>
    <property type="match status" value="1"/>
</dbReference>
<sequence>MGFDVDPDAYDRFMGRFSAPLADEVVATLGVGPTDAVLDVGCGPGALTSRLVGRAGRVAAVDPAEPFVAAVRTRLPDVDVRRAGAQDLPFDDGTFDVSVAQLVVHFLPDPVAGLREMRRVTRTGGTVAVCVWDHAARGPLAAFWRAVRDLDPASPGEDLLPGVRRGHLARLCRDAGLAVDDDGEATVSLRFDAFADWWEPFTLGVGPAGDHVAGLDAAGQARLRDRCAQVLGPPPFTVDATAWVVRAHV</sequence>
<evidence type="ECO:0000259" key="4">
    <source>
        <dbReference type="Pfam" id="PF08241"/>
    </source>
</evidence>
<dbReference type="RefSeq" id="WP_013770588.1">
    <property type="nucleotide sequence ID" value="NC_015514.1"/>
</dbReference>
<dbReference type="HOGENOM" id="CLU_037990_2_4_11"/>
<keyword evidence="2 5" id="KW-0489">Methyltransferase</keyword>
<dbReference type="GO" id="GO:0032259">
    <property type="term" value="P:methylation"/>
    <property type="evidence" value="ECO:0007669"/>
    <property type="project" value="UniProtKB-KW"/>
</dbReference>
<evidence type="ECO:0000313" key="6">
    <source>
        <dbReference type="Proteomes" id="UP000008460"/>
    </source>
</evidence>
<dbReference type="GO" id="GO:0008757">
    <property type="term" value="F:S-adenosylmethionine-dependent methyltransferase activity"/>
    <property type="evidence" value="ECO:0007669"/>
    <property type="project" value="InterPro"/>
</dbReference>
<dbReference type="Gene3D" id="3.40.50.150">
    <property type="entry name" value="Vaccinia Virus protein VP39"/>
    <property type="match status" value="1"/>
</dbReference>
<protein>
    <submittedName>
        <fullName evidence="5">Methyltransferase type 11</fullName>
    </submittedName>
</protein>
<dbReference type="EMBL" id="CP002666">
    <property type="protein sequence ID" value="AEE45562.1"/>
    <property type="molecule type" value="Genomic_DNA"/>
</dbReference>
<dbReference type="eggNOG" id="COG2226">
    <property type="taxonomic scope" value="Bacteria"/>
</dbReference>
<proteinExistence type="inferred from homology"/>
<evidence type="ECO:0000313" key="5">
    <source>
        <dbReference type="EMBL" id="AEE45562.1"/>
    </source>
</evidence>
<dbReference type="AlphaFoldDB" id="F4H5W2"/>
<dbReference type="InterPro" id="IPR029063">
    <property type="entry name" value="SAM-dependent_MTases_sf"/>
</dbReference>
<reference evidence="5 6" key="1">
    <citation type="submission" date="2011-04" db="EMBL/GenBank/DDBJ databases">
        <title>Complete sequence of Cellulomonas fimi ATCC 484.</title>
        <authorList>
            <consortium name="US DOE Joint Genome Institute"/>
            <person name="Lucas S."/>
            <person name="Han J."/>
            <person name="Lapidus A."/>
            <person name="Cheng J.-F."/>
            <person name="Goodwin L."/>
            <person name="Pitluck S."/>
            <person name="Peters L."/>
            <person name="Chertkov O."/>
            <person name="Detter J.C."/>
            <person name="Han C."/>
            <person name="Tapia R."/>
            <person name="Land M."/>
            <person name="Hauser L."/>
            <person name="Kyrpides N."/>
            <person name="Ivanova N."/>
            <person name="Ovchinnikova G."/>
            <person name="Pagani I."/>
            <person name="Mead D."/>
            <person name="Brumm P."/>
            <person name="Woyke T."/>
        </authorList>
    </citation>
    <scope>NUCLEOTIDE SEQUENCE [LARGE SCALE GENOMIC DNA]</scope>
    <source>
        <strain evidence="6">ATCC 484 / DSM 20113 / JCM 1341 / NBRC 15513 / NCIMB 8980 / NCTC 7547</strain>
    </source>
</reference>
<feature type="domain" description="Methyltransferase type 11" evidence="4">
    <location>
        <begin position="38"/>
        <end position="128"/>
    </location>
</feature>
<organism evidence="5 6">
    <name type="scientific">Cellulomonas fimi (strain ATCC 484 / DSM 20113 / JCM 1341 / CCUG 24087 / LMG 16345 / NBRC 15513 / NCIMB 8980 / NCTC 7547 / NRS-133)</name>
    <dbReference type="NCBI Taxonomy" id="590998"/>
    <lineage>
        <taxon>Bacteria</taxon>
        <taxon>Bacillati</taxon>
        <taxon>Actinomycetota</taxon>
        <taxon>Actinomycetes</taxon>
        <taxon>Micrococcales</taxon>
        <taxon>Cellulomonadaceae</taxon>
        <taxon>Cellulomonas</taxon>
    </lineage>
</organism>
<dbReference type="KEGG" id="cfi:Celf_1427"/>
<dbReference type="InterPro" id="IPR013216">
    <property type="entry name" value="Methyltransf_11"/>
</dbReference>
<evidence type="ECO:0000256" key="1">
    <source>
        <dbReference type="ARBA" id="ARBA00008361"/>
    </source>
</evidence>
<gene>
    <name evidence="5" type="ordered locus">Celf_1427</name>
</gene>
<evidence type="ECO:0000256" key="3">
    <source>
        <dbReference type="ARBA" id="ARBA00022679"/>
    </source>
</evidence>
<dbReference type="Proteomes" id="UP000008460">
    <property type="component" value="Chromosome"/>
</dbReference>
<dbReference type="PANTHER" id="PTHR44942:SF4">
    <property type="entry name" value="METHYLTRANSFERASE TYPE 11 DOMAIN-CONTAINING PROTEIN"/>
    <property type="match status" value="1"/>
</dbReference>
<accession>F4H5W2</accession>